<protein>
    <submittedName>
        <fullName evidence="1">Uncharacterized protein</fullName>
    </submittedName>
</protein>
<accession>A0A1C3JKS3</accession>
<reference evidence="2" key="1">
    <citation type="submission" date="2016-06" db="EMBL/GenBank/DDBJ databases">
        <authorList>
            <person name="Rodrigo-Torres L."/>
            <person name="Arahal D.R."/>
        </authorList>
    </citation>
    <scope>NUCLEOTIDE SEQUENCE [LARGE SCALE GENOMIC DNA]</scope>
    <source>
        <strain evidence="2">CECT 7224</strain>
    </source>
</reference>
<proteinExistence type="predicted"/>
<keyword evidence="2" id="KW-1185">Reference proteome</keyword>
<dbReference type="Proteomes" id="UP000092819">
    <property type="component" value="Unassembled WGS sequence"/>
</dbReference>
<evidence type="ECO:0000313" key="1">
    <source>
        <dbReference type="EMBL" id="SBT15675.1"/>
    </source>
</evidence>
<evidence type="ECO:0000313" key="2">
    <source>
        <dbReference type="Proteomes" id="UP000092819"/>
    </source>
</evidence>
<organism evidence="1 2">
    <name type="scientific">Vibrio celticus</name>
    <dbReference type="NCBI Taxonomy" id="446372"/>
    <lineage>
        <taxon>Bacteria</taxon>
        <taxon>Pseudomonadati</taxon>
        <taxon>Pseudomonadota</taxon>
        <taxon>Gammaproteobacteria</taxon>
        <taxon>Vibrionales</taxon>
        <taxon>Vibrionaceae</taxon>
        <taxon>Vibrio</taxon>
    </lineage>
</organism>
<dbReference type="RefSeq" id="WP_046223098.1">
    <property type="nucleotide sequence ID" value="NZ_AP025464.1"/>
</dbReference>
<gene>
    <name evidence="1" type="ORF">VCE7224_04480</name>
</gene>
<dbReference type="AlphaFoldDB" id="A0A1C3JKS3"/>
<sequence length="97" mass="10629">MNHSEKKAIKKATAKKRRKKLKVAIVLTILAPNTFSHCSTDRSISDICTCAIAKAVNTGKHIEKSSVDINKHVESSMLLDPLKSAKKYAAQNPLNAE</sequence>
<dbReference type="EMBL" id="FLQZ01000176">
    <property type="protein sequence ID" value="SBT15675.1"/>
    <property type="molecule type" value="Genomic_DNA"/>
</dbReference>
<name>A0A1C3JKS3_9VIBR</name>